<evidence type="ECO:0000256" key="1">
    <source>
        <dbReference type="SAM" id="MobiDB-lite"/>
    </source>
</evidence>
<reference evidence="2 3" key="1">
    <citation type="journal article" date="2021" name="Sci. Rep.">
        <title>The genome of the diatom Chaetoceros tenuissimus carries an ancient integrated fragment of an extant virus.</title>
        <authorList>
            <person name="Hongo Y."/>
            <person name="Kimura K."/>
            <person name="Takaki Y."/>
            <person name="Yoshida Y."/>
            <person name="Baba S."/>
            <person name="Kobayashi G."/>
            <person name="Nagasaki K."/>
            <person name="Hano T."/>
            <person name="Tomaru Y."/>
        </authorList>
    </citation>
    <scope>NUCLEOTIDE SEQUENCE [LARGE SCALE GENOMIC DNA]</scope>
    <source>
        <strain evidence="2 3">NIES-3715</strain>
    </source>
</reference>
<protein>
    <submittedName>
        <fullName evidence="2">Uncharacterized protein</fullName>
    </submittedName>
</protein>
<feature type="compositionally biased region" description="Basic residues" evidence="1">
    <location>
        <begin position="1"/>
        <end position="10"/>
    </location>
</feature>
<name>A0AAD3CG58_9STRA</name>
<gene>
    <name evidence="2" type="ORF">CTEN210_00499</name>
</gene>
<dbReference type="AlphaFoldDB" id="A0AAD3CG58"/>
<dbReference type="Proteomes" id="UP001054902">
    <property type="component" value="Unassembled WGS sequence"/>
</dbReference>
<comment type="caution">
    <text evidence="2">The sequence shown here is derived from an EMBL/GenBank/DDBJ whole genome shotgun (WGS) entry which is preliminary data.</text>
</comment>
<keyword evidence="3" id="KW-1185">Reference proteome</keyword>
<dbReference type="EMBL" id="BLLK01000019">
    <property type="protein sequence ID" value="GFH44025.1"/>
    <property type="molecule type" value="Genomic_DNA"/>
</dbReference>
<accession>A0AAD3CG58</accession>
<feature type="region of interest" description="Disordered" evidence="1">
    <location>
        <begin position="1"/>
        <end position="23"/>
    </location>
</feature>
<sequence>MIPAQSHHKHTSIDNQSDSKRVSSHDLLSAITDRNNERMKALLLLNTSLHYILPLPEDNSGGEDSSIEQQLYTLEKESNDFFESLKKKAEQEKCSDQHDGSSTVSHNASGQDTTMHYEVYCDITLGTKESTISSRSERKKVNSFNVLENVKFTQSDHDLLSETEECSTTQEEGFFVKLDPTNLPSEVFDLEYHSRTYYEYNKKPSSIEEVHHNFVKEYESRAKDLCVCMNRSKSSRSKVAKVKQYLKKRYSSRSNKLGAFETVRGVTKTSDGQLSPKFL</sequence>
<organism evidence="2 3">
    <name type="scientific">Chaetoceros tenuissimus</name>
    <dbReference type="NCBI Taxonomy" id="426638"/>
    <lineage>
        <taxon>Eukaryota</taxon>
        <taxon>Sar</taxon>
        <taxon>Stramenopiles</taxon>
        <taxon>Ochrophyta</taxon>
        <taxon>Bacillariophyta</taxon>
        <taxon>Coscinodiscophyceae</taxon>
        <taxon>Chaetocerotophycidae</taxon>
        <taxon>Chaetocerotales</taxon>
        <taxon>Chaetocerotaceae</taxon>
        <taxon>Chaetoceros</taxon>
    </lineage>
</organism>
<evidence type="ECO:0000313" key="2">
    <source>
        <dbReference type="EMBL" id="GFH44025.1"/>
    </source>
</evidence>
<proteinExistence type="predicted"/>
<evidence type="ECO:0000313" key="3">
    <source>
        <dbReference type="Proteomes" id="UP001054902"/>
    </source>
</evidence>